<dbReference type="Pfam" id="PF00990">
    <property type="entry name" value="GGDEF"/>
    <property type="match status" value="1"/>
</dbReference>
<dbReference type="PANTHER" id="PTHR45138">
    <property type="entry name" value="REGULATORY COMPONENTS OF SENSORY TRANSDUCTION SYSTEM"/>
    <property type="match status" value="1"/>
</dbReference>
<dbReference type="Proteomes" id="UP000013165">
    <property type="component" value="Unassembled WGS sequence"/>
</dbReference>
<feature type="transmembrane region" description="Helical" evidence="5">
    <location>
        <begin position="307"/>
        <end position="326"/>
    </location>
</feature>
<evidence type="ECO:0000256" key="5">
    <source>
        <dbReference type="SAM" id="Phobius"/>
    </source>
</evidence>
<dbReference type="HOGENOM" id="CLU_000445_105_4_6"/>
<feature type="domain" description="GGDEF" evidence="7">
    <location>
        <begin position="467"/>
        <end position="602"/>
    </location>
</feature>
<dbReference type="GO" id="GO:0052621">
    <property type="term" value="F:diguanylate cyclase activity"/>
    <property type="evidence" value="ECO:0007669"/>
    <property type="project" value="UniProtKB-EC"/>
</dbReference>
<dbReference type="PROSITE" id="PS50887">
    <property type="entry name" value="GGDEF"/>
    <property type="match status" value="1"/>
</dbReference>
<dbReference type="SUPFAM" id="SSF55073">
    <property type="entry name" value="Nucleotide cyclase"/>
    <property type="match status" value="1"/>
</dbReference>
<dbReference type="GO" id="GO:0043709">
    <property type="term" value="P:cell adhesion involved in single-species biofilm formation"/>
    <property type="evidence" value="ECO:0007669"/>
    <property type="project" value="TreeGrafter"/>
</dbReference>
<dbReference type="InterPro" id="IPR011622">
    <property type="entry name" value="7TMR_DISM_rcpt_extracell_dom2"/>
</dbReference>
<dbReference type="AlphaFoldDB" id="N6X4A0"/>
<feature type="transmembrane region" description="Helical" evidence="5">
    <location>
        <begin position="185"/>
        <end position="208"/>
    </location>
</feature>
<dbReference type="InterPro" id="IPR011623">
    <property type="entry name" value="7TMR_DISM_rcpt_extracell_dom1"/>
</dbReference>
<feature type="transmembrane region" description="Helical" evidence="5">
    <location>
        <begin position="215"/>
        <end position="240"/>
    </location>
</feature>
<feature type="coiled-coil region" evidence="4">
    <location>
        <begin position="390"/>
        <end position="439"/>
    </location>
</feature>
<keyword evidence="4" id="KW-0175">Coiled coil</keyword>
<dbReference type="InterPro" id="IPR000160">
    <property type="entry name" value="GGDEF_dom"/>
</dbReference>
<dbReference type="InterPro" id="IPR043128">
    <property type="entry name" value="Rev_trsase/Diguanyl_cyclase"/>
</dbReference>
<dbReference type="Gene3D" id="2.60.40.2380">
    <property type="match status" value="1"/>
</dbReference>
<reference evidence="8 9" key="1">
    <citation type="journal article" date="2013" name="Genome Announc.">
        <title>Genome Sequence of the Polycyclic Aromatic Hydrocarbon-Degrading Bacterium Strain Marinobacter nanhaiticus D15-8WT.</title>
        <authorList>
            <person name="Cui Z."/>
            <person name="Gao W."/>
            <person name="Li Q."/>
            <person name="Xu G."/>
            <person name="Zheng L."/>
        </authorList>
    </citation>
    <scope>NUCLEOTIDE SEQUENCE [LARGE SCALE GENOMIC DNA]</scope>
    <source>
        <strain evidence="8 9">D15-8W</strain>
    </source>
</reference>
<feature type="transmembrane region" description="Helical" evidence="5">
    <location>
        <begin position="338"/>
        <end position="360"/>
    </location>
</feature>
<evidence type="ECO:0000256" key="1">
    <source>
        <dbReference type="ARBA" id="ARBA00001946"/>
    </source>
</evidence>
<dbReference type="GO" id="GO:1902201">
    <property type="term" value="P:negative regulation of bacterial-type flagellum-dependent cell motility"/>
    <property type="evidence" value="ECO:0007669"/>
    <property type="project" value="TreeGrafter"/>
</dbReference>
<keyword evidence="6" id="KW-0732">Signal</keyword>
<sequence length="615" mass="68303">MRRWLLIGLCLYLASVCSLAQSIPVQEVSALHSAGKIPLNTHLQFTRLPAGTPLADVINLGDDAWTPTHGNRNYGYQPDAFWFRIRLSGIEPIGDSALLRLNLPHHDRIRLAWVADDSVLRQTAVGDARRFADRPLPETVFLFPLDSLGVDTVDLYIGIETTGAIIIPLDLLTREAFDREDKHEMMASAAFFGVMAVMFLYNLIIYLVVRDRAYLYYLAYLVSVVFMLSVMKGMAFRFLWPEIPSLNAYSVIFATGLMPMAAVLFARRFLDLPKAGSTFDNRVVNGLIVVYPLIMLAGLFLPYALVVHTGLFFSGVAVLLGFHLGIKYSLKGIRAARIFAAAWFVYLLFLGLFILESAGFVQPSLLTRHAVEIGSCLEVVLLSLGFADRLNQEKRQRLRAQSQMLLAQQRLNEELESMVQARTEELEDANQKLKRLSISDGLTGVYNRRYFDEQFTLECQRAVRNGGSLCLLLIDADHFKAVNDTYGHGFGDECLKAVARTLGQCANRPTDVVARYGGEEFVVLLPEVDLKGGLNVAENIRSQVENLSLRYDDQAVSITVSVGLVAHSPRHSHIEQNLLEIADANLYAAKAAGRNCVQASSADTSELTMALSTKS</sequence>
<evidence type="ECO:0000313" key="8">
    <source>
        <dbReference type="EMBL" id="ENO15913.1"/>
    </source>
</evidence>
<feature type="chain" id="PRO_5004127261" description="diguanylate cyclase" evidence="6">
    <location>
        <begin position="21"/>
        <end position="615"/>
    </location>
</feature>
<dbReference type="SMART" id="SM00267">
    <property type="entry name" value="GGDEF"/>
    <property type="match status" value="1"/>
</dbReference>
<dbReference type="eggNOG" id="COG3706">
    <property type="taxonomic scope" value="Bacteria"/>
</dbReference>
<dbReference type="CDD" id="cd01949">
    <property type="entry name" value="GGDEF"/>
    <property type="match status" value="1"/>
</dbReference>
<feature type="transmembrane region" description="Helical" evidence="5">
    <location>
        <begin position="246"/>
        <end position="270"/>
    </location>
</feature>
<dbReference type="EC" id="2.7.7.65" evidence="2"/>
<comment type="catalytic activity">
    <reaction evidence="3">
        <text>2 GTP = 3',3'-c-di-GMP + 2 diphosphate</text>
        <dbReference type="Rhea" id="RHEA:24898"/>
        <dbReference type="ChEBI" id="CHEBI:33019"/>
        <dbReference type="ChEBI" id="CHEBI:37565"/>
        <dbReference type="ChEBI" id="CHEBI:58805"/>
        <dbReference type="EC" id="2.7.7.65"/>
    </reaction>
</comment>
<evidence type="ECO:0000256" key="3">
    <source>
        <dbReference type="ARBA" id="ARBA00034247"/>
    </source>
</evidence>
<keyword evidence="5" id="KW-0812">Transmembrane</keyword>
<dbReference type="PANTHER" id="PTHR45138:SF9">
    <property type="entry name" value="DIGUANYLATE CYCLASE DGCM-RELATED"/>
    <property type="match status" value="1"/>
</dbReference>
<comment type="caution">
    <text evidence="8">The sequence shown here is derived from an EMBL/GenBank/DDBJ whole genome shotgun (WGS) entry which is preliminary data.</text>
</comment>
<evidence type="ECO:0000259" key="7">
    <source>
        <dbReference type="PROSITE" id="PS50887"/>
    </source>
</evidence>
<dbReference type="EMBL" id="APLQ01000011">
    <property type="protein sequence ID" value="ENO15913.1"/>
    <property type="molecule type" value="Genomic_DNA"/>
</dbReference>
<keyword evidence="5" id="KW-1133">Transmembrane helix</keyword>
<organism evidence="8 9">
    <name type="scientific">Marinobacter nanhaiticus D15-8W</name>
    <dbReference type="NCBI Taxonomy" id="626887"/>
    <lineage>
        <taxon>Bacteria</taxon>
        <taxon>Pseudomonadati</taxon>
        <taxon>Pseudomonadota</taxon>
        <taxon>Gammaproteobacteria</taxon>
        <taxon>Pseudomonadales</taxon>
        <taxon>Marinobacteraceae</taxon>
        <taxon>Marinobacter</taxon>
    </lineage>
</organism>
<dbReference type="NCBIfam" id="TIGR00254">
    <property type="entry name" value="GGDEF"/>
    <property type="match status" value="1"/>
</dbReference>
<keyword evidence="9" id="KW-1185">Reference proteome</keyword>
<dbReference type="InterPro" id="IPR050469">
    <property type="entry name" value="Diguanylate_Cyclase"/>
</dbReference>
<gene>
    <name evidence="8" type="ORF">J057_11191</name>
</gene>
<dbReference type="RefSeq" id="WP_004580203.1">
    <property type="nucleotide sequence ID" value="NZ_AP028878.1"/>
</dbReference>
<keyword evidence="5" id="KW-0472">Membrane</keyword>
<dbReference type="GO" id="GO:0005886">
    <property type="term" value="C:plasma membrane"/>
    <property type="evidence" value="ECO:0007669"/>
    <property type="project" value="TreeGrafter"/>
</dbReference>
<dbReference type="Pfam" id="PF07695">
    <property type="entry name" value="7TMR-DISM_7TM"/>
    <property type="match status" value="1"/>
</dbReference>
<evidence type="ECO:0000256" key="2">
    <source>
        <dbReference type="ARBA" id="ARBA00012528"/>
    </source>
</evidence>
<dbReference type="PATRIC" id="fig|626887.3.peg.2244"/>
<feature type="transmembrane region" description="Helical" evidence="5">
    <location>
        <begin position="282"/>
        <end position="301"/>
    </location>
</feature>
<feature type="signal peptide" evidence="6">
    <location>
        <begin position="1"/>
        <end position="20"/>
    </location>
</feature>
<evidence type="ECO:0000256" key="6">
    <source>
        <dbReference type="SAM" id="SignalP"/>
    </source>
</evidence>
<dbReference type="STRING" id="626887.J057_11191"/>
<comment type="cofactor">
    <cofactor evidence="1">
        <name>Mg(2+)</name>
        <dbReference type="ChEBI" id="CHEBI:18420"/>
    </cofactor>
</comment>
<evidence type="ECO:0000256" key="4">
    <source>
        <dbReference type="SAM" id="Coils"/>
    </source>
</evidence>
<accession>N6X4A0</accession>
<evidence type="ECO:0000313" key="9">
    <source>
        <dbReference type="Proteomes" id="UP000013165"/>
    </source>
</evidence>
<name>N6X4A0_9GAMM</name>
<dbReference type="Pfam" id="PF07696">
    <property type="entry name" value="7TMR-DISMED2"/>
    <property type="match status" value="1"/>
</dbReference>
<proteinExistence type="predicted"/>
<dbReference type="Gene3D" id="3.30.70.270">
    <property type="match status" value="1"/>
</dbReference>
<protein>
    <recommendedName>
        <fullName evidence="2">diguanylate cyclase</fullName>
        <ecNumber evidence="2">2.7.7.65</ecNumber>
    </recommendedName>
</protein>
<dbReference type="OrthoDB" id="5289013at2"/>
<dbReference type="FunFam" id="3.30.70.270:FF:000001">
    <property type="entry name" value="Diguanylate cyclase domain protein"/>
    <property type="match status" value="1"/>
</dbReference>
<dbReference type="InterPro" id="IPR029787">
    <property type="entry name" value="Nucleotide_cyclase"/>
</dbReference>